<dbReference type="InterPro" id="IPR042178">
    <property type="entry name" value="Serpin_sf_1"/>
</dbReference>
<evidence type="ECO:0000313" key="7">
    <source>
        <dbReference type="Proteomes" id="UP001652621"/>
    </source>
</evidence>
<dbReference type="AlphaFoldDB" id="A0A1I8ML39"/>
<comment type="similarity">
    <text evidence="1 4">Belongs to the serpin family.</text>
</comment>
<sequence length="376" mass="42517">MSDNNMKFARGGAELTIELLDKLNAATNKENVLISPLSIQTCMALAFTGAQGDTANEIAKVMKFVSNSPEEVADSFHHVLTNYEDSKLVKMANKVYVQEGHAIKPEYAAVTKQKFHAAAESINFAENVAAANKINKWVEEKTAGKISDLIPADALDADTRLILLNALHFKGEWQEKFDPEDTKEDDFWLNETESTKVQFMRKQSEFRFGYLPDYECEALEIPYKDSDLSMFVLLPMKRDGLKAMADKLKGVNLLDLDKQLRTMNDMIVKFPKFKIEYSIELSKVMQEMGLNTAFSNSADLSKILESTQCLKISKIFHKTFIHIDEEGTEADAATAMKPVPYCMPLQYIANHPFLYFIWNKKNILFSGAFVNPSNNK</sequence>
<dbReference type="InterPro" id="IPR042185">
    <property type="entry name" value="Serpin_sf_2"/>
</dbReference>
<dbReference type="SMART" id="SM00093">
    <property type="entry name" value="SERPIN"/>
    <property type="match status" value="1"/>
</dbReference>
<evidence type="ECO:0000313" key="8">
    <source>
        <dbReference type="RefSeq" id="XP_011293413.1"/>
    </source>
</evidence>
<evidence type="ECO:0000256" key="4">
    <source>
        <dbReference type="RuleBase" id="RU000411"/>
    </source>
</evidence>
<dbReference type="InterPro" id="IPR023796">
    <property type="entry name" value="Serpin_dom"/>
</dbReference>
<dbReference type="KEGG" id="mde:101892339"/>
<dbReference type="OrthoDB" id="671595at2759"/>
<evidence type="ECO:0000256" key="2">
    <source>
        <dbReference type="ARBA" id="ARBA00022690"/>
    </source>
</evidence>
<dbReference type="Gene3D" id="2.30.39.10">
    <property type="entry name" value="Alpha-1-antitrypsin, domain 1"/>
    <property type="match status" value="1"/>
</dbReference>
<dbReference type="GeneID" id="101892339"/>
<evidence type="ECO:0000259" key="5">
    <source>
        <dbReference type="SMART" id="SM00093"/>
    </source>
</evidence>
<dbReference type="InterPro" id="IPR000215">
    <property type="entry name" value="Serpin_fam"/>
</dbReference>
<evidence type="ECO:0000256" key="3">
    <source>
        <dbReference type="ARBA" id="ARBA00022900"/>
    </source>
</evidence>
<evidence type="ECO:0000256" key="1">
    <source>
        <dbReference type="ARBA" id="ARBA00009500"/>
    </source>
</evidence>
<dbReference type="RefSeq" id="XP_011293413.1">
    <property type="nucleotide sequence ID" value="XM_011295111.2"/>
</dbReference>
<dbReference type="Proteomes" id="UP001652621">
    <property type="component" value="Unplaced"/>
</dbReference>
<keyword evidence="7" id="KW-1185">Reference proteome</keyword>
<accession>A0A1I8ML39</accession>
<dbReference type="CDD" id="cd19601">
    <property type="entry name" value="serpin42Da-like"/>
    <property type="match status" value="1"/>
</dbReference>
<evidence type="ECO:0000313" key="6">
    <source>
        <dbReference type="EnsemblMetazoa" id="MDOA006068-PB"/>
    </source>
</evidence>
<dbReference type="InterPro" id="IPR023795">
    <property type="entry name" value="Serpin_CS"/>
</dbReference>
<proteinExistence type="inferred from homology"/>
<gene>
    <name evidence="6" type="primary">101892339</name>
    <name evidence="8" type="synonym">LOC101892339</name>
</gene>
<dbReference type="VEuPathDB" id="VectorBase:MDOMA2_008192"/>
<protein>
    <submittedName>
        <fullName evidence="6">SERPIN domain-containing protein</fullName>
    </submittedName>
    <submittedName>
        <fullName evidence="8">Serine protease inhibitor 42Dd isoform X2</fullName>
    </submittedName>
</protein>
<dbReference type="PROSITE" id="PS00284">
    <property type="entry name" value="SERPIN"/>
    <property type="match status" value="1"/>
</dbReference>
<dbReference type="EnsemblMetazoa" id="MDOA006068-RB">
    <property type="protein sequence ID" value="MDOA006068-PB"/>
    <property type="gene ID" value="MDOA006068"/>
</dbReference>
<keyword evidence="3 8" id="KW-0722">Serine protease inhibitor</keyword>
<dbReference type="VEuPathDB" id="VectorBase:MDOA006068"/>
<dbReference type="Gene3D" id="3.30.497.10">
    <property type="entry name" value="Antithrombin, subunit I, domain 2"/>
    <property type="match status" value="1"/>
</dbReference>
<reference evidence="8" key="2">
    <citation type="submission" date="2025-04" db="UniProtKB">
        <authorList>
            <consortium name="RefSeq"/>
        </authorList>
    </citation>
    <scope>IDENTIFICATION</scope>
    <source>
        <strain evidence="8">Aabys</strain>
    </source>
</reference>
<dbReference type="GO" id="GO:0005615">
    <property type="term" value="C:extracellular space"/>
    <property type="evidence" value="ECO:0007669"/>
    <property type="project" value="InterPro"/>
</dbReference>
<dbReference type="SUPFAM" id="SSF56574">
    <property type="entry name" value="Serpins"/>
    <property type="match status" value="1"/>
</dbReference>
<reference evidence="6" key="1">
    <citation type="submission" date="2020-05" db="UniProtKB">
        <authorList>
            <consortium name="EnsemblMetazoa"/>
        </authorList>
    </citation>
    <scope>IDENTIFICATION</scope>
    <source>
        <strain evidence="6">Aabys</strain>
    </source>
</reference>
<dbReference type="Pfam" id="PF00079">
    <property type="entry name" value="Serpin"/>
    <property type="match status" value="1"/>
</dbReference>
<feature type="domain" description="Serpin" evidence="5">
    <location>
        <begin position="17"/>
        <end position="372"/>
    </location>
</feature>
<dbReference type="GO" id="GO:0004867">
    <property type="term" value="F:serine-type endopeptidase inhibitor activity"/>
    <property type="evidence" value="ECO:0007669"/>
    <property type="project" value="UniProtKB-KW"/>
</dbReference>
<dbReference type="InterPro" id="IPR036186">
    <property type="entry name" value="Serpin_sf"/>
</dbReference>
<dbReference type="PANTHER" id="PTHR11461">
    <property type="entry name" value="SERINE PROTEASE INHIBITOR, SERPIN"/>
    <property type="match status" value="1"/>
</dbReference>
<keyword evidence="2 8" id="KW-0646">Protease inhibitor</keyword>
<dbReference type="PANTHER" id="PTHR11461:SF211">
    <property type="entry name" value="GH10112P-RELATED"/>
    <property type="match status" value="1"/>
</dbReference>
<organism evidence="6">
    <name type="scientific">Musca domestica</name>
    <name type="common">House fly</name>
    <dbReference type="NCBI Taxonomy" id="7370"/>
    <lineage>
        <taxon>Eukaryota</taxon>
        <taxon>Metazoa</taxon>
        <taxon>Ecdysozoa</taxon>
        <taxon>Arthropoda</taxon>
        <taxon>Hexapoda</taxon>
        <taxon>Insecta</taxon>
        <taxon>Pterygota</taxon>
        <taxon>Neoptera</taxon>
        <taxon>Endopterygota</taxon>
        <taxon>Diptera</taxon>
        <taxon>Brachycera</taxon>
        <taxon>Muscomorpha</taxon>
        <taxon>Muscoidea</taxon>
        <taxon>Muscidae</taxon>
        <taxon>Musca</taxon>
    </lineage>
</organism>
<name>A0A1I8ML39_MUSDO</name>